<protein>
    <submittedName>
        <fullName evidence="1">DNA polymerase III subunit</fullName>
    </submittedName>
</protein>
<dbReference type="Proteomes" id="UP000013131">
    <property type="component" value="Unassembled WGS sequence"/>
</dbReference>
<organism evidence="1 2">
    <name type="scientific">Metamycoplasma auris 15026</name>
    <dbReference type="NCBI Taxonomy" id="1188233"/>
    <lineage>
        <taxon>Bacteria</taxon>
        <taxon>Bacillati</taxon>
        <taxon>Mycoplasmatota</taxon>
        <taxon>Mycoplasmoidales</taxon>
        <taxon>Metamycoplasmataceae</taxon>
        <taxon>Metamycoplasma</taxon>
    </lineage>
</organism>
<dbReference type="InterPro" id="IPR027417">
    <property type="entry name" value="P-loop_NTPase"/>
</dbReference>
<comment type="caution">
    <text evidence="1">The sequence shown here is derived from an EMBL/GenBank/DDBJ whole genome shotgun (WGS) entry which is preliminary data.</text>
</comment>
<name>N9VA97_9BACT</name>
<dbReference type="AlphaFoldDB" id="N9VA97"/>
<dbReference type="PATRIC" id="fig|1188233.3.peg.382"/>
<proteinExistence type="predicted"/>
<accession>N9VA97</accession>
<evidence type="ECO:0000313" key="1">
    <source>
        <dbReference type="EMBL" id="ENY68608.1"/>
    </source>
</evidence>
<sequence>MHFIFQKIINNSIKANKLGQFYLLSSKEEKNFDEYFLYFINQVNNENFKQISEINFGELYFFIDGKNQTILKQEVLEAMKNTTETSIFVPNKKKILIINNIENGTQQSLNSLLKFLENPPHNTIILSSCNFISQVINTIKSRALIIEIPNQKETLLLETNNNFYETFFSFINQDYDEELIVLLEKLKKAIFESHLKPYNLLRLIISDFLSENKEVFLNFSIFCFSLIYKLKKDINDSLWLKEFNLKKEMFDYIPIYKIINLFKEIKNALENAANFNLQKAKLLLKLEDFYGI</sequence>
<dbReference type="RefSeq" id="WP_004424683.1">
    <property type="nucleotide sequence ID" value="NZ_AORI01000011.1"/>
</dbReference>
<keyword evidence="2" id="KW-1185">Reference proteome</keyword>
<dbReference type="Gene3D" id="3.40.50.300">
    <property type="entry name" value="P-loop containing nucleotide triphosphate hydrolases"/>
    <property type="match status" value="1"/>
</dbReference>
<gene>
    <name evidence="1" type="primary">dnaH</name>
    <name evidence="1" type="ORF">MAU_3970</name>
</gene>
<dbReference type="EMBL" id="AORI01000011">
    <property type="protein sequence ID" value="ENY68608.1"/>
    <property type="molecule type" value="Genomic_DNA"/>
</dbReference>
<dbReference type="STRING" id="1188233.MAU_3970"/>
<reference evidence="1 2" key="1">
    <citation type="journal article" date="2013" name="Genome Announc.">
        <title>Draft Genome Sequences of Mycoplasma auris and Mycoplasma yeatsii, Two Species of the Ear Canal of Caprinae.</title>
        <authorList>
            <person name="Dordet-Frisoni E."/>
            <person name="Baranowski E."/>
            <person name="Barre A."/>
            <person name="Blanchard A."/>
            <person name="Breton M."/>
            <person name="Couture C."/>
            <person name="Dupuy V."/>
            <person name="Gaurivaud P."/>
            <person name="Jacob D."/>
            <person name="Lemaitre C."/>
            <person name="Manso-Silvan L."/>
            <person name="Nikolski M."/>
            <person name="Nouvel L.X."/>
            <person name="Poumarat F."/>
            <person name="Sirand-Pugnet P."/>
            <person name="Thebault P."/>
            <person name="Theil S."/>
            <person name="Thiaucourt F."/>
            <person name="Citti C."/>
            <person name="Tardy F."/>
        </authorList>
    </citation>
    <scope>NUCLEOTIDE SEQUENCE [LARGE SCALE GENOMIC DNA]</scope>
    <source>
        <strain evidence="1 2">15026</strain>
    </source>
</reference>
<dbReference type="OrthoDB" id="9810148at2"/>
<dbReference type="SUPFAM" id="SSF52540">
    <property type="entry name" value="P-loop containing nucleoside triphosphate hydrolases"/>
    <property type="match status" value="1"/>
</dbReference>
<evidence type="ECO:0000313" key="2">
    <source>
        <dbReference type="Proteomes" id="UP000013131"/>
    </source>
</evidence>
<dbReference type="eggNOG" id="COG0470">
    <property type="taxonomic scope" value="Bacteria"/>
</dbReference>
<dbReference type="Pfam" id="PF13177">
    <property type="entry name" value="DNA_pol3_delta2"/>
    <property type="match status" value="1"/>
</dbReference>